<accession>A0A4Y6RBM4</accession>
<gene>
    <name evidence="6" type="ORF">FJQ89_05610</name>
</gene>
<dbReference type="KEGG" id="jas:FJQ89_05610"/>
<dbReference type="PROSITE" id="PS50931">
    <property type="entry name" value="HTH_LYSR"/>
    <property type="match status" value="1"/>
</dbReference>
<dbReference type="InterPro" id="IPR036388">
    <property type="entry name" value="WH-like_DNA-bd_sf"/>
</dbReference>
<evidence type="ECO:0000313" key="6">
    <source>
        <dbReference type="EMBL" id="QDG69956.1"/>
    </source>
</evidence>
<dbReference type="InterPro" id="IPR005119">
    <property type="entry name" value="LysR_subst-bd"/>
</dbReference>
<keyword evidence="3" id="KW-0238">DNA-binding</keyword>
<evidence type="ECO:0000256" key="3">
    <source>
        <dbReference type="ARBA" id="ARBA00023125"/>
    </source>
</evidence>
<comment type="similarity">
    <text evidence="1">Belongs to the LysR transcriptional regulatory family.</text>
</comment>
<keyword evidence="7" id="KW-1185">Reference proteome</keyword>
<feature type="domain" description="HTH lysR-type" evidence="5">
    <location>
        <begin position="1"/>
        <end position="62"/>
    </location>
</feature>
<dbReference type="Pfam" id="PF03466">
    <property type="entry name" value="LysR_substrate"/>
    <property type="match status" value="1"/>
</dbReference>
<name>A0A4Y6RBM4_9BURK</name>
<dbReference type="Gene3D" id="3.40.190.10">
    <property type="entry name" value="Periplasmic binding protein-like II"/>
    <property type="match status" value="2"/>
</dbReference>
<dbReference type="PANTHER" id="PTHR30537">
    <property type="entry name" value="HTH-TYPE TRANSCRIPTIONAL REGULATOR"/>
    <property type="match status" value="1"/>
</dbReference>
<dbReference type="SUPFAM" id="SSF46785">
    <property type="entry name" value="Winged helix' DNA-binding domain"/>
    <property type="match status" value="1"/>
</dbReference>
<dbReference type="GO" id="GO:0003700">
    <property type="term" value="F:DNA-binding transcription factor activity"/>
    <property type="evidence" value="ECO:0007669"/>
    <property type="project" value="InterPro"/>
</dbReference>
<dbReference type="InterPro" id="IPR000847">
    <property type="entry name" value="LysR_HTH_N"/>
</dbReference>
<protein>
    <submittedName>
        <fullName evidence="6">LysR family transcriptional regulator</fullName>
    </submittedName>
</protein>
<dbReference type="InterPro" id="IPR036390">
    <property type="entry name" value="WH_DNA-bd_sf"/>
</dbReference>
<dbReference type="SUPFAM" id="SSF53850">
    <property type="entry name" value="Periplasmic binding protein-like II"/>
    <property type="match status" value="1"/>
</dbReference>
<reference evidence="6 7" key="1">
    <citation type="submission" date="2019-06" db="EMBL/GenBank/DDBJ databases">
        <title>Complete genome sequence of Janthinobacterium sp. SNU WT3 isolated from diseased rainbow trout.</title>
        <authorList>
            <person name="Oh W.T."/>
            <person name="Park S.C."/>
        </authorList>
    </citation>
    <scope>NUCLEOTIDE SEQUENCE [LARGE SCALE GENOMIC DNA]</scope>
    <source>
        <strain evidence="6 7">SNU WT3</strain>
    </source>
</reference>
<dbReference type="PANTHER" id="PTHR30537:SF74">
    <property type="entry name" value="HTH-TYPE TRANSCRIPTIONAL REGULATOR TRPI"/>
    <property type="match status" value="1"/>
</dbReference>
<proteinExistence type="inferred from homology"/>
<dbReference type="GO" id="GO:0043565">
    <property type="term" value="F:sequence-specific DNA binding"/>
    <property type="evidence" value="ECO:0007669"/>
    <property type="project" value="TreeGrafter"/>
</dbReference>
<keyword evidence="2" id="KW-0805">Transcription regulation</keyword>
<dbReference type="PRINTS" id="PR00039">
    <property type="entry name" value="HTHLYSR"/>
</dbReference>
<evidence type="ECO:0000256" key="4">
    <source>
        <dbReference type="ARBA" id="ARBA00023163"/>
    </source>
</evidence>
<dbReference type="GO" id="GO:0006351">
    <property type="term" value="P:DNA-templated transcription"/>
    <property type="evidence" value="ECO:0007669"/>
    <property type="project" value="TreeGrafter"/>
</dbReference>
<dbReference type="Gene3D" id="1.10.10.10">
    <property type="entry name" value="Winged helix-like DNA-binding domain superfamily/Winged helix DNA-binding domain"/>
    <property type="match status" value="1"/>
</dbReference>
<dbReference type="EMBL" id="CP041185">
    <property type="protein sequence ID" value="QDG69956.1"/>
    <property type="molecule type" value="Genomic_DNA"/>
</dbReference>
<evidence type="ECO:0000256" key="1">
    <source>
        <dbReference type="ARBA" id="ARBA00009437"/>
    </source>
</evidence>
<evidence type="ECO:0000313" key="7">
    <source>
        <dbReference type="Proteomes" id="UP000316665"/>
    </source>
</evidence>
<evidence type="ECO:0000259" key="5">
    <source>
        <dbReference type="PROSITE" id="PS50931"/>
    </source>
</evidence>
<evidence type="ECO:0000256" key="2">
    <source>
        <dbReference type="ARBA" id="ARBA00023015"/>
    </source>
</evidence>
<dbReference type="Proteomes" id="UP000316665">
    <property type="component" value="Chromosome"/>
</dbReference>
<dbReference type="OrthoDB" id="9178397at2"/>
<keyword evidence="4" id="KW-0804">Transcription</keyword>
<dbReference type="Pfam" id="PF00126">
    <property type="entry name" value="HTH_1"/>
    <property type="match status" value="1"/>
</dbReference>
<dbReference type="AlphaFoldDB" id="A0A4Y6RBM4"/>
<organism evidence="6 7">
    <name type="scientific">Janthinobacterium tructae</name>
    <dbReference type="NCBI Taxonomy" id="2590869"/>
    <lineage>
        <taxon>Bacteria</taxon>
        <taxon>Pseudomonadati</taxon>
        <taxon>Pseudomonadota</taxon>
        <taxon>Betaproteobacteria</taxon>
        <taxon>Burkholderiales</taxon>
        <taxon>Oxalobacteraceae</taxon>
        <taxon>Janthinobacterium</taxon>
    </lineage>
</organism>
<dbReference type="RefSeq" id="WP_141169402.1">
    <property type="nucleotide sequence ID" value="NZ_CP041185.1"/>
</dbReference>
<sequence>MTRRAALGSLRFFEAAARLGSFVQAADELHVTHGAVSRQIRLLETSLGTALFERRNRGVFLTAPGAQLRDAVGQVFERLDAALDAVRQPVRPAPLVVSCEPTIAMKWLIPRLGDFYQRHPEVPLHLFASGGPVAFQRDAVDVALRRNDFAWDAVLHAEKVCDEWIAPVCAPALLGQGQLDLSAQRLLHTASRPAAWAHWRGAGTDDGSSSLGHGNSQTYEHFYLSLQAACAGLGVAIGSVFMAREDIDSGRLVAPLGFRRDGSGYFLLSPLPFDGDARRTTLLHWLREQMGQALPRP</sequence>
<dbReference type="InterPro" id="IPR058163">
    <property type="entry name" value="LysR-type_TF_proteobact-type"/>
</dbReference>